<evidence type="ECO:0000313" key="2">
    <source>
        <dbReference type="EMBL" id="KAF2117179.1"/>
    </source>
</evidence>
<keyword evidence="1" id="KW-0732">Signal</keyword>
<organism evidence="2 3">
    <name type="scientific">Lophiotrema nucula</name>
    <dbReference type="NCBI Taxonomy" id="690887"/>
    <lineage>
        <taxon>Eukaryota</taxon>
        <taxon>Fungi</taxon>
        <taxon>Dikarya</taxon>
        <taxon>Ascomycota</taxon>
        <taxon>Pezizomycotina</taxon>
        <taxon>Dothideomycetes</taxon>
        <taxon>Pleosporomycetidae</taxon>
        <taxon>Pleosporales</taxon>
        <taxon>Lophiotremataceae</taxon>
        <taxon>Lophiotrema</taxon>
    </lineage>
</organism>
<dbReference type="PANTHER" id="PTHR38792:SF3">
    <property type="entry name" value="BNR_ASP-BOX REPEAT DOMAIN PROTEIN (AFU_ORTHOLOGUE AFUA_7G06430)-RELATED"/>
    <property type="match status" value="1"/>
</dbReference>
<name>A0A6A5ZCD9_9PLEO</name>
<evidence type="ECO:0000313" key="3">
    <source>
        <dbReference type="Proteomes" id="UP000799770"/>
    </source>
</evidence>
<feature type="signal peptide" evidence="1">
    <location>
        <begin position="1"/>
        <end position="17"/>
    </location>
</feature>
<proteinExistence type="predicted"/>
<dbReference type="InterPro" id="IPR036278">
    <property type="entry name" value="Sialidase_sf"/>
</dbReference>
<evidence type="ECO:0008006" key="4">
    <source>
        <dbReference type="Google" id="ProtNLM"/>
    </source>
</evidence>
<reference evidence="2" key="1">
    <citation type="journal article" date="2020" name="Stud. Mycol.">
        <title>101 Dothideomycetes genomes: a test case for predicting lifestyles and emergence of pathogens.</title>
        <authorList>
            <person name="Haridas S."/>
            <person name="Albert R."/>
            <person name="Binder M."/>
            <person name="Bloem J."/>
            <person name="Labutti K."/>
            <person name="Salamov A."/>
            <person name="Andreopoulos B."/>
            <person name="Baker S."/>
            <person name="Barry K."/>
            <person name="Bills G."/>
            <person name="Bluhm B."/>
            <person name="Cannon C."/>
            <person name="Castanera R."/>
            <person name="Culley D."/>
            <person name="Daum C."/>
            <person name="Ezra D."/>
            <person name="Gonzalez J."/>
            <person name="Henrissat B."/>
            <person name="Kuo A."/>
            <person name="Liang C."/>
            <person name="Lipzen A."/>
            <person name="Lutzoni F."/>
            <person name="Magnuson J."/>
            <person name="Mondo S."/>
            <person name="Nolan M."/>
            <person name="Ohm R."/>
            <person name="Pangilinan J."/>
            <person name="Park H.-J."/>
            <person name="Ramirez L."/>
            <person name="Alfaro M."/>
            <person name="Sun H."/>
            <person name="Tritt A."/>
            <person name="Yoshinaga Y."/>
            <person name="Zwiers L.-H."/>
            <person name="Turgeon B."/>
            <person name="Goodwin S."/>
            <person name="Spatafora J."/>
            <person name="Crous P."/>
            <person name="Grigoriev I."/>
        </authorList>
    </citation>
    <scope>NUCLEOTIDE SEQUENCE</scope>
    <source>
        <strain evidence="2">CBS 627.86</strain>
    </source>
</reference>
<dbReference type="Gene3D" id="2.120.10.10">
    <property type="match status" value="1"/>
</dbReference>
<dbReference type="PANTHER" id="PTHR38792">
    <property type="entry name" value="BNR/ASP-BOX REPEAT DOMAIN PROTEIN (AFU_ORTHOLOGUE AFUA_7G06430)-RELATED"/>
    <property type="match status" value="1"/>
</dbReference>
<keyword evidence="3" id="KW-1185">Reference proteome</keyword>
<protein>
    <recommendedName>
        <fullName evidence="4">Glycoside hydrolase family 93 protein</fullName>
    </recommendedName>
</protein>
<evidence type="ECO:0000256" key="1">
    <source>
        <dbReference type="SAM" id="SignalP"/>
    </source>
</evidence>
<gene>
    <name evidence="2" type="ORF">BDV96DRAFT_490065</name>
</gene>
<dbReference type="EMBL" id="ML977319">
    <property type="protein sequence ID" value="KAF2117179.1"/>
    <property type="molecule type" value="Genomic_DNA"/>
</dbReference>
<sequence>MILAVLFAALSPIGALAAIDTFANTTVYDPGDANVKVSYARTETTTNNTIIAAWSDLQANSSISIYRSADNGFSWYAFGTATSDVAGRRLVQPHLLYVNETFGDYDAGTVLLAVNAVDDKSTNIEIYASGDLGETFALVSTVATGGKANTTNGATPVWEPFLLLNNHKIICYYSDQRDPQHGQKLSHQTTSEDFDSWGSAIDDVAFQNYTDRPGMTTVAKLPNGQFILTFEYAQPKPGGSAGENTYPIYYKLSNDPENFGTAPAQRLVVDTGARPNGGPYVTWTPLGGTGGTVVVSDSDSNSIFVNTNEGAGNWTEVKTPAGRAYSREVRVPSNDNGKLRITGGAEYDQQGPSLITATVMDLSKALNITQ</sequence>
<dbReference type="AlphaFoldDB" id="A0A6A5ZCD9"/>
<dbReference type="SUPFAM" id="SSF50939">
    <property type="entry name" value="Sialidases"/>
    <property type="match status" value="1"/>
</dbReference>
<dbReference type="Proteomes" id="UP000799770">
    <property type="component" value="Unassembled WGS sequence"/>
</dbReference>
<accession>A0A6A5ZCD9</accession>
<feature type="chain" id="PRO_5025437969" description="Glycoside hydrolase family 93 protein" evidence="1">
    <location>
        <begin position="18"/>
        <end position="370"/>
    </location>
</feature>
<dbReference type="OrthoDB" id="2130735at2759"/>